<organism evidence="1">
    <name type="scientific">Arundo donax</name>
    <name type="common">Giant reed</name>
    <name type="synonym">Donax arundinaceus</name>
    <dbReference type="NCBI Taxonomy" id="35708"/>
    <lineage>
        <taxon>Eukaryota</taxon>
        <taxon>Viridiplantae</taxon>
        <taxon>Streptophyta</taxon>
        <taxon>Embryophyta</taxon>
        <taxon>Tracheophyta</taxon>
        <taxon>Spermatophyta</taxon>
        <taxon>Magnoliopsida</taxon>
        <taxon>Liliopsida</taxon>
        <taxon>Poales</taxon>
        <taxon>Poaceae</taxon>
        <taxon>PACMAD clade</taxon>
        <taxon>Arundinoideae</taxon>
        <taxon>Arundineae</taxon>
        <taxon>Arundo</taxon>
    </lineage>
</organism>
<protein>
    <submittedName>
        <fullName evidence="1">Uncharacterized protein</fullName>
    </submittedName>
</protein>
<reference evidence="1" key="2">
    <citation type="journal article" date="2015" name="Data Brief">
        <title>Shoot transcriptome of the giant reed, Arundo donax.</title>
        <authorList>
            <person name="Barrero R.A."/>
            <person name="Guerrero F.D."/>
            <person name="Moolhuijzen P."/>
            <person name="Goolsby J.A."/>
            <person name="Tidwell J."/>
            <person name="Bellgard S.E."/>
            <person name="Bellgard M.I."/>
        </authorList>
    </citation>
    <scope>NUCLEOTIDE SEQUENCE</scope>
    <source>
        <tissue evidence="1">Shoot tissue taken approximately 20 cm above the soil surface</tissue>
    </source>
</reference>
<sequence>MSCSGSFVWRRFQAPRRRRTPNRALATPNRARRTPYRWLARRSRRLGPQLVWTPRRRL</sequence>
<dbReference type="EMBL" id="GBRH01263233">
    <property type="protein sequence ID" value="JAD34662.1"/>
    <property type="molecule type" value="Transcribed_RNA"/>
</dbReference>
<evidence type="ECO:0000313" key="1">
    <source>
        <dbReference type="EMBL" id="JAD34662.1"/>
    </source>
</evidence>
<reference evidence="1" key="1">
    <citation type="submission" date="2014-09" db="EMBL/GenBank/DDBJ databases">
        <authorList>
            <person name="Magalhaes I.L.F."/>
            <person name="Oliveira U."/>
            <person name="Santos F.R."/>
            <person name="Vidigal T.H.D.A."/>
            <person name="Brescovit A.D."/>
            <person name="Santos A.J."/>
        </authorList>
    </citation>
    <scope>NUCLEOTIDE SEQUENCE</scope>
    <source>
        <tissue evidence="1">Shoot tissue taken approximately 20 cm above the soil surface</tissue>
    </source>
</reference>
<proteinExistence type="predicted"/>
<accession>A0A0A8ZII4</accession>
<dbReference type="AlphaFoldDB" id="A0A0A8ZII4"/>
<name>A0A0A8ZII4_ARUDO</name>